<dbReference type="RefSeq" id="WP_052480422.1">
    <property type="nucleotide sequence ID" value="NZ_JXLT01000150.1"/>
</dbReference>
<proteinExistence type="predicted"/>
<evidence type="ECO:0000313" key="3">
    <source>
        <dbReference type="EMBL" id="KIO70600.1"/>
    </source>
</evidence>
<dbReference type="Pfam" id="PF20469">
    <property type="entry name" value="OLD-like_TOPRIM"/>
    <property type="match status" value="1"/>
</dbReference>
<dbReference type="Gene3D" id="3.40.50.300">
    <property type="entry name" value="P-loop containing nucleotide triphosphate hydrolases"/>
    <property type="match status" value="1"/>
</dbReference>
<dbReference type="InterPro" id="IPR041685">
    <property type="entry name" value="AAA_GajA/Old/RecF-like"/>
</dbReference>
<name>A0ABD4A2K7_9BACI</name>
<dbReference type="PANTHER" id="PTHR43581:SF4">
    <property type="entry name" value="ATP_GTP PHOSPHATASE"/>
    <property type="match status" value="1"/>
</dbReference>
<protein>
    <recommendedName>
        <fullName evidence="5">ATP-dependent endonuclease</fullName>
    </recommendedName>
</protein>
<organism evidence="3 4">
    <name type="scientific">Caldibacillus thermoamylovorans</name>
    <dbReference type="NCBI Taxonomy" id="35841"/>
    <lineage>
        <taxon>Bacteria</taxon>
        <taxon>Bacillati</taxon>
        <taxon>Bacillota</taxon>
        <taxon>Bacilli</taxon>
        <taxon>Bacillales</taxon>
        <taxon>Bacillaceae</taxon>
        <taxon>Caldibacillus</taxon>
    </lineage>
</organism>
<sequence length="528" mass="60978">MIEKIRLHNFKGFKEQVIPFNKGRNILIGENGVGKSSVLLAISCVLSGSYSAIEKIGLHNLFNIDAINEFMNGDKKYDKLPVVEVELFITDEVINHEINGKKNSTNLEKNGLRLLISPNEEYSDLIIESLESTNIFPFEYYNVEFRTFSDRAYSSYKRYPDHIKCSYLDSSKVNSSYAMKDYIKRIYESKTDRTLRQRINNRYRDITHQFSDNLYSEFNLDATDDIKIKLNTENEDSFQENITVEKSGIIIQNLGQGEKMFINTEFLLSTARDNSEIILIEEPENHLSHLNMHKLIDKVITAGDEKQTFIATHSNMIASRLDLKNAIFFSENRIMNLNELKIETAKFFKKAPDNNVLNFILSKKAILVEGDAEYILLNEFYNYLTGDEPYNNNVSIISCGGKTFKRYLEIAKLLNKKVVVITDNDHDYENNITKTYSDFRSDNVEIFADKDNLNHTFEVSLYKYNGSFIDSYLANASMTNGVQSYMLNNKAESAFRLLCLFTDENPDTNLEKFKIPPYIEEAIQWITG</sequence>
<evidence type="ECO:0000259" key="1">
    <source>
        <dbReference type="Pfam" id="PF13175"/>
    </source>
</evidence>
<feature type="domain" description="OLD protein-like TOPRIM" evidence="2">
    <location>
        <begin position="361"/>
        <end position="425"/>
    </location>
</feature>
<gene>
    <name evidence="3" type="ORF">B4167_3820</name>
</gene>
<dbReference type="AlphaFoldDB" id="A0ABD4A2K7"/>
<dbReference type="Pfam" id="PF13175">
    <property type="entry name" value="AAA_15"/>
    <property type="match status" value="1"/>
</dbReference>
<dbReference type="InterPro" id="IPR051396">
    <property type="entry name" value="Bact_Antivir_Def_Nuclease"/>
</dbReference>
<dbReference type="InterPro" id="IPR034139">
    <property type="entry name" value="TOPRIM_OLD"/>
</dbReference>
<dbReference type="CDD" id="cd01026">
    <property type="entry name" value="TOPRIM_OLD"/>
    <property type="match status" value="1"/>
</dbReference>
<dbReference type="InterPro" id="IPR027417">
    <property type="entry name" value="P-loop_NTPase"/>
</dbReference>
<dbReference type="EMBL" id="JXLU01000141">
    <property type="protein sequence ID" value="KIO70600.1"/>
    <property type="molecule type" value="Genomic_DNA"/>
</dbReference>
<evidence type="ECO:0008006" key="5">
    <source>
        <dbReference type="Google" id="ProtNLM"/>
    </source>
</evidence>
<reference evidence="3 4" key="1">
    <citation type="submission" date="2015-01" db="EMBL/GenBank/DDBJ databases">
        <title>Draft Genome Sequences of Four Bacillus thermoamylovorans Strains, Isolated From Food Products.</title>
        <authorList>
            <person name="Krawcyk A.O."/>
            <person name="Berendsen E.M."/>
            <person name="Eijlander R.T."/>
            <person name="de Jong A."/>
            <person name="Wells-Bennik M."/>
            <person name="Kuipers O.P."/>
        </authorList>
    </citation>
    <scope>NUCLEOTIDE SEQUENCE [LARGE SCALE GENOMIC DNA]</scope>
    <source>
        <strain evidence="3 4">B4167</strain>
    </source>
</reference>
<feature type="domain" description="Endonuclease GajA/Old nuclease/RecF-like AAA" evidence="1">
    <location>
        <begin position="1"/>
        <end position="318"/>
    </location>
</feature>
<evidence type="ECO:0000313" key="4">
    <source>
        <dbReference type="Proteomes" id="UP000032076"/>
    </source>
</evidence>
<evidence type="ECO:0000259" key="2">
    <source>
        <dbReference type="Pfam" id="PF20469"/>
    </source>
</evidence>
<dbReference type="PANTHER" id="PTHR43581">
    <property type="entry name" value="ATP/GTP PHOSPHATASE"/>
    <property type="match status" value="1"/>
</dbReference>
<dbReference type="SUPFAM" id="SSF52540">
    <property type="entry name" value="P-loop containing nucleoside triphosphate hydrolases"/>
    <property type="match status" value="1"/>
</dbReference>
<dbReference type="Proteomes" id="UP000032076">
    <property type="component" value="Unassembled WGS sequence"/>
</dbReference>
<comment type="caution">
    <text evidence="3">The sequence shown here is derived from an EMBL/GenBank/DDBJ whole genome shotgun (WGS) entry which is preliminary data.</text>
</comment>
<accession>A0ABD4A2K7</accession>